<dbReference type="AlphaFoldDB" id="A0A8H8CMV4"/>
<gene>
    <name evidence="14" type="ORF">JR316_001774</name>
</gene>
<dbReference type="Gene3D" id="3.40.50.200">
    <property type="entry name" value="Peptidase S8/S53 domain"/>
    <property type="match status" value="1"/>
</dbReference>
<evidence type="ECO:0000256" key="9">
    <source>
        <dbReference type="PROSITE-ProRule" id="PRU01240"/>
    </source>
</evidence>
<dbReference type="InterPro" id="IPR023827">
    <property type="entry name" value="Peptidase_S8_Asp-AS"/>
</dbReference>
<keyword evidence="3" id="KW-0964">Secreted</keyword>
<proteinExistence type="inferred from homology"/>
<dbReference type="InterPro" id="IPR036852">
    <property type="entry name" value="Peptidase_S8/S53_dom_sf"/>
</dbReference>
<dbReference type="InterPro" id="IPR003137">
    <property type="entry name" value="PA_domain"/>
</dbReference>
<evidence type="ECO:0000259" key="11">
    <source>
        <dbReference type="Pfam" id="PF00082"/>
    </source>
</evidence>
<dbReference type="InterPro" id="IPR034187">
    <property type="entry name" value="Peptidases_S8_5"/>
</dbReference>
<keyword evidence="5" id="KW-0732">Signal</keyword>
<dbReference type="PANTHER" id="PTHR43806:SF66">
    <property type="entry name" value="SERIN ENDOPEPTIDASE"/>
    <property type="match status" value="1"/>
</dbReference>
<dbReference type="GO" id="GO:0004252">
    <property type="term" value="F:serine-type endopeptidase activity"/>
    <property type="evidence" value="ECO:0007669"/>
    <property type="project" value="UniProtKB-UniRule"/>
</dbReference>
<dbReference type="GO" id="GO:0006508">
    <property type="term" value="P:proteolysis"/>
    <property type="evidence" value="ECO:0007669"/>
    <property type="project" value="UniProtKB-KW"/>
</dbReference>
<keyword evidence="2" id="KW-0134">Cell wall</keyword>
<evidence type="ECO:0000259" key="13">
    <source>
        <dbReference type="Pfam" id="PF06280"/>
    </source>
</evidence>
<dbReference type="InterPro" id="IPR015500">
    <property type="entry name" value="Peptidase_S8_subtilisin-rel"/>
</dbReference>
<feature type="active site" description="Charge relay system" evidence="8 9">
    <location>
        <position position="303"/>
    </location>
</feature>
<dbReference type="InterPro" id="IPR013783">
    <property type="entry name" value="Ig-like_fold"/>
</dbReference>
<dbReference type="GO" id="GO:0016020">
    <property type="term" value="C:membrane"/>
    <property type="evidence" value="ECO:0007669"/>
    <property type="project" value="InterPro"/>
</dbReference>
<dbReference type="InterPro" id="IPR023828">
    <property type="entry name" value="Peptidase_S8_Ser-AS"/>
</dbReference>
<dbReference type="InterPro" id="IPR000209">
    <property type="entry name" value="Peptidase_S8/S53_dom"/>
</dbReference>
<evidence type="ECO:0000256" key="7">
    <source>
        <dbReference type="ARBA" id="ARBA00022825"/>
    </source>
</evidence>
<dbReference type="Pfam" id="PF02225">
    <property type="entry name" value="PA"/>
    <property type="match status" value="1"/>
</dbReference>
<dbReference type="InterPro" id="IPR010435">
    <property type="entry name" value="C5a/SBT2-like_Fn3"/>
</dbReference>
<evidence type="ECO:0000259" key="12">
    <source>
        <dbReference type="Pfam" id="PF02225"/>
    </source>
</evidence>
<dbReference type="Pfam" id="PF06280">
    <property type="entry name" value="fn3_5"/>
    <property type="match status" value="1"/>
</dbReference>
<sequence length="978" mass="102810">MGLGGLFDLFGALESVDTICVVGPRGTPRGIADKAAPVHAVFSASRTLLPTNHIYIIIRSPGTQYFILLSFNPSTSVVSVYRCKMKSASLWSLLPSVLLATSTIAGLSLADIKKVTTLPNVANKFIVELEDIANIPNKRSFPRSLDAIYSSLRERNVEFEVTKEFDTEGIFVGASVVLNNAEDVAAIENTPGIKAIRPVRSFKIPQLAKKHVLTGKDDPQLPPNPLSTHLLTGVDKLHAQGIKGAGIKIGILDTGIDYNHPTLGGGIGKDRLVIGGYDFVGDEYDGRNTPVPDSDPLDECQGHGTHVAGIISALPGNDFNIAGVAYEAKINAYRVFGCVGSVTEDVLVDALIRGYKDGNDVLNLSLGGADGWAASSSAVVSSRLANLGIIVAIAAGNDGEEGSWYSSSPGNAHDAISVASIENTVVPLQTATVHGVTHDPITYFATLPFAVDGILPVYATSNDTTIADDACTRLPDSTPDLSDKIVIVRRGTCSFVQKLNNIAAKGAKVALIYDNGTGFAGISVGNFKATLIQAADGEFLVQQFASGVPVALSFPQSGGSINFPNARGGLVSTFSTYGPSNDFHFKPAIAAPGGNIISTMPLALGGFAVLSGTSMATPFVAGVSGLLLSAKGKSPAVAKSARTLFETTASKVPSSLTDGDPWHTATQTGAGLIQAYNAIHAQTIVSPGELILNDTANFKGLHTFTVRNTGKSAKQYRLNHSPAGTALTIRPGTIFPATGPVPLSTKAASVSIVPSSFTLRPGQSQTVIASFRPPTGLDASTYPVYSGFIDVVSGSENYHVSYLGLLGSLKNKQVVDNTDAFFGFKLPAVLDATGDIQTAATNYTFVDGDFPSVLWRLVFGTPALRIDLVDPAINLVPTLGARGFRGGPFFTFPHKNKAGSYARVKVVGSLASFDYITRLNEGSDPYSLLNIEEPVFANGTAVPSGAYRILLRALRVTGDATRQEDYESWLSPVIGFQP</sequence>
<feature type="domain" description="Peptidase S8/S53" evidence="11">
    <location>
        <begin position="244"/>
        <end position="654"/>
    </location>
</feature>
<dbReference type="Gene3D" id="3.50.30.30">
    <property type="match status" value="1"/>
</dbReference>
<dbReference type="SUPFAM" id="SSF52743">
    <property type="entry name" value="Subtilisin-like"/>
    <property type="match status" value="1"/>
</dbReference>
<keyword evidence="6 9" id="KW-0378">Hydrolase</keyword>
<dbReference type="Gene3D" id="2.60.40.10">
    <property type="entry name" value="Immunoglobulins"/>
    <property type="match status" value="1"/>
</dbReference>
<evidence type="ECO:0000256" key="5">
    <source>
        <dbReference type="ARBA" id="ARBA00022729"/>
    </source>
</evidence>
<dbReference type="SUPFAM" id="SSF52025">
    <property type="entry name" value="PA domain"/>
    <property type="match status" value="1"/>
</dbReference>
<evidence type="ECO:0000256" key="1">
    <source>
        <dbReference type="ARBA" id="ARBA00011073"/>
    </source>
</evidence>
<protein>
    <recommendedName>
        <fullName evidence="15">Subtilisin-like protease</fullName>
    </recommendedName>
</protein>
<dbReference type="GO" id="GO:0005615">
    <property type="term" value="C:extracellular space"/>
    <property type="evidence" value="ECO:0007669"/>
    <property type="project" value="TreeGrafter"/>
</dbReference>
<dbReference type="PROSITE" id="PS00138">
    <property type="entry name" value="SUBTILASE_SER"/>
    <property type="match status" value="1"/>
</dbReference>
<feature type="domain" description="C5a peptidase/Subtilisin-like protease SBT2-like Fn3-like" evidence="13">
    <location>
        <begin position="692"/>
        <end position="797"/>
    </location>
</feature>
<evidence type="ECO:0008006" key="15">
    <source>
        <dbReference type="Google" id="ProtNLM"/>
    </source>
</evidence>
<dbReference type="PROSITE" id="PS00136">
    <property type="entry name" value="SUBTILASE_ASP"/>
    <property type="match status" value="1"/>
</dbReference>
<dbReference type="PROSITE" id="PS00137">
    <property type="entry name" value="SUBTILASE_HIS"/>
    <property type="match status" value="1"/>
</dbReference>
<organism evidence="14">
    <name type="scientific">Psilocybe cubensis</name>
    <name type="common">Psychedelic mushroom</name>
    <name type="synonym">Stropharia cubensis</name>
    <dbReference type="NCBI Taxonomy" id="181762"/>
    <lineage>
        <taxon>Eukaryota</taxon>
        <taxon>Fungi</taxon>
        <taxon>Dikarya</taxon>
        <taxon>Basidiomycota</taxon>
        <taxon>Agaricomycotina</taxon>
        <taxon>Agaricomycetes</taxon>
        <taxon>Agaricomycetidae</taxon>
        <taxon>Agaricales</taxon>
        <taxon>Agaricineae</taxon>
        <taxon>Strophariaceae</taxon>
        <taxon>Psilocybe</taxon>
    </lineage>
</organism>
<dbReference type="PROSITE" id="PS51892">
    <property type="entry name" value="SUBTILASE"/>
    <property type="match status" value="1"/>
</dbReference>
<dbReference type="InterPro" id="IPR046450">
    <property type="entry name" value="PA_dom_sf"/>
</dbReference>
<name>A0A8H8CMV4_PSICU</name>
<evidence type="ECO:0000313" key="14">
    <source>
        <dbReference type="EMBL" id="KAG5172277.1"/>
    </source>
</evidence>
<feature type="active site" description="Charge relay system" evidence="8 9">
    <location>
        <position position="253"/>
    </location>
</feature>
<evidence type="ECO:0000256" key="4">
    <source>
        <dbReference type="ARBA" id="ARBA00022670"/>
    </source>
</evidence>
<dbReference type="PANTHER" id="PTHR43806">
    <property type="entry name" value="PEPTIDASE S8"/>
    <property type="match status" value="1"/>
</dbReference>
<evidence type="ECO:0000256" key="8">
    <source>
        <dbReference type="PIRSR" id="PIRSR615500-1"/>
    </source>
</evidence>
<comment type="caution">
    <text evidence="14">The sequence shown here is derived from an EMBL/GenBank/DDBJ whole genome shotgun (WGS) entry which is preliminary data.</text>
</comment>
<keyword evidence="7 9" id="KW-0720">Serine protease</keyword>
<keyword evidence="4 9" id="KW-0645">Protease</keyword>
<feature type="active site" description="Charge relay system" evidence="8 9">
    <location>
        <position position="614"/>
    </location>
</feature>
<dbReference type="Pfam" id="PF00082">
    <property type="entry name" value="Peptidase_S8"/>
    <property type="match status" value="1"/>
</dbReference>
<evidence type="ECO:0000256" key="6">
    <source>
        <dbReference type="ARBA" id="ARBA00022801"/>
    </source>
</evidence>
<reference evidence="14" key="1">
    <citation type="submission" date="2021-02" db="EMBL/GenBank/DDBJ databases">
        <title>Psilocybe cubensis genome.</title>
        <authorList>
            <person name="Mckernan K.J."/>
            <person name="Crawford S."/>
            <person name="Trippe A."/>
            <person name="Kane L.T."/>
            <person name="Mclaughlin S."/>
        </authorList>
    </citation>
    <scope>NUCLEOTIDE SEQUENCE [LARGE SCALE GENOMIC DNA]</scope>
    <source>
        <strain evidence="14">MGC-MH-2018</strain>
    </source>
</reference>
<evidence type="ECO:0000256" key="10">
    <source>
        <dbReference type="RuleBase" id="RU003355"/>
    </source>
</evidence>
<evidence type="ECO:0000256" key="2">
    <source>
        <dbReference type="ARBA" id="ARBA00022512"/>
    </source>
</evidence>
<accession>A0A8H8CMV4</accession>
<dbReference type="InterPro" id="IPR022398">
    <property type="entry name" value="Peptidase_S8_His-AS"/>
</dbReference>
<dbReference type="CDD" id="cd02124">
    <property type="entry name" value="PA_PoS1_like"/>
    <property type="match status" value="1"/>
</dbReference>
<dbReference type="EMBL" id="JAFIQS010000002">
    <property type="protein sequence ID" value="KAG5172277.1"/>
    <property type="molecule type" value="Genomic_DNA"/>
</dbReference>
<dbReference type="InterPro" id="IPR050131">
    <property type="entry name" value="Peptidase_S8_subtilisin-like"/>
</dbReference>
<evidence type="ECO:0000256" key="3">
    <source>
        <dbReference type="ARBA" id="ARBA00022525"/>
    </source>
</evidence>
<feature type="domain" description="PA" evidence="12">
    <location>
        <begin position="467"/>
        <end position="537"/>
    </location>
</feature>
<dbReference type="CDD" id="cd07489">
    <property type="entry name" value="Peptidases_S8_5"/>
    <property type="match status" value="1"/>
</dbReference>
<dbReference type="PRINTS" id="PR00723">
    <property type="entry name" value="SUBTILISIN"/>
</dbReference>
<comment type="similarity">
    <text evidence="1 9 10">Belongs to the peptidase S8 family.</text>
</comment>